<evidence type="ECO:0000256" key="18">
    <source>
        <dbReference type="SAM" id="MobiDB-lite"/>
    </source>
</evidence>
<dbReference type="GO" id="GO:0008843">
    <property type="term" value="F:endochitinase activity"/>
    <property type="evidence" value="ECO:0007669"/>
    <property type="project" value="UniProtKB-EC"/>
</dbReference>
<keyword evidence="8 15" id="KW-0472">Membrane</keyword>
<gene>
    <name evidence="21" type="ORF">FMEXI_3491</name>
</gene>
<accession>A0A8H5JBW8</accession>
<protein>
    <recommendedName>
        <fullName evidence="15">Crh-like protein</fullName>
        <ecNumber evidence="15">3.2.-.-</ecNumber>
    </recommendedName>
</protein>
<dbReference type="GO" id="GO:0016757">
    <property type="term" value="F:glycosyltransferase activity"/>
    <property type="evidence" value="ECO:0007669"/>
    <property type="project" value="UniProtKB-KW"/>
</dbReference>
<keyword evidence="3" id="KW-0336">GPI-anchor</keyword>
<feature type="disulfide bond" evidence="17">
    <location>
        <begin position="26"/>
        <end position="33"/>
    </location>
</feature>
<feature type="chain" id="PRO_5034723392" description="Crh-like protein" evidence="19">
    <location>
        <begin position="21"/>
        <end position="389"/>
    </location>
</feature>
<evidence type="ECO:0000256" key="19">
    <source>
        <dbReference type="SAM" id="SignalP"/>
    </source>
</evidence>
<dbReference type="InterPro" id="IPR000757">
    <property type="entry name" value="Beta-glucanase-like"/>
</dbReference>
<reference evidence="21 22" key="1">
    <citation type="submission" date="2020-05" db="EMBL/GenBank/DDBJ databases">
        <title>Identification and distribution of gene clusters putatively required for synthesis of sphingolipid metabolism inhibitors in phylogenetically diverse species of the filamentous fungus Fusarium.</title>
        <authorList>
            <person name="Kim H.-S."/>
            <person name="Busman M."/>
            <person name="Brown D.W."/>
            <person name="Divon H."/>
            <person name="Uhlig S."/>
            <person name="Proctor R.H."/>
        </authorList>
    </citation>
    <scope>NUCLEOTIDE SEQUENCE [LARGE SCALE GENOMIC DNA]</scope>
    <source>
        <strain evidence="21 22">NRRL 53147</strain>
    </source>
</reference>
<feature type="active site" description="Proton donor" evidence="16">
    <location>
        <position position="125"/>
    </location>
</feature>
<evidence type="ECO:0000256" key="4">
    <source>
        <dbReference type="ARBA" id="ARBA00022676"/>
    </source>
</evidence>
<keyword evidence="6 19" id="KW-0732">Signal</keyword>
<evidence type="ECO:0000256" key="11">
    <source>
        <dbReference type="ARBA" id="ARBA00023295"/>
    </source>
</evidence>
<feature type="active site" description="Nucleophile" evidence="16">
    <location>
        <position position="121"/>
    </location>
</feature>
<dbReference type="GO" id="GO:0009277">
    <property type="term" value="C:fungal-type cell wall"/>
    <property type="evidence" value="ECO:0007669"/>
    <property type="project" value="TreeGrafter"/>
</dbReference>
<keyword evidence="7 15" id="KW-0378">Hydrolase</keyword>
<evidence type="ECO:0000256" key="13">
    <source>
        <dbReference type="ARBA" id="ARBA00038074"/>
    </source>
</evidence>
<keyword evidence="5" id="KW-0808">Transferase</keyword>
<name>A0A8H5JBW8_9HYPO</name>
<dbReference type="GO" id="GO:0005975">
    <property type="term" value="P:carbohydrate metabolic process"/>
    <property type="evidence" value="ECO:0007669"/>
    <property type="project" value="InterPro"/>
</dbReference>
<evidence type="ECO:0000256" key="7">
    <source>
        <dbReference type="ARBA" id="ARBA00022801"/>
    </source>
</evidence>
<evidence type="ECO:0000313" key="21">
    <source>
        <dbReference type="EMBL" id="KAF5551373.1"/>
    </source>
</evidence>
<dbReference type="InterPro" id="IPR017168">
    <property type="entry name" value="CHR-like"/>
</dbReference>
<dbReference type="CDD" id="cd02183">
    <property type="entry name" value="GH16_fungal_CRH1_transglycosylase"/>
    <property type="match status" value="1"/>
</dbReference>
<dbReference type="GO" id="GO:0098552">
    <property type="term" value="C:side of membrane"/>
    <property type="evidence" value="ECO:0007669"/>
    <property type="project" value="UniProtKB-KW"/>
</dbReference>
<comment type="subcellular location">
    <subcellularLocation>
        <location evidence="2">Membrane</location>
        <topology evidence="2">Lipid-anchor</topology>
        <topology evidence="2">GPI-anchor</topology>
    </subcellularLocation>
</comment>
<dbReference type="InterPro" id="IPR050546">
    <property type="entry name" value="Glycosyl_Hydrlase_16"/>
</dbReference>
<feature type="signal peptide" evidence="19">
    <location>
        <begin position="1"/>
        <end position="20"/>
    </location>
</feature>
<keyword evidence="11" id="KW-0326">Glycosidase</keyword>
<comment type="function">
    <text evidence="14">Dual chitinase/transglycosylase that plays a role in cell wall architecture. Chitinase and transglycosylase activities are coupled. Required for the polysaccharide cross-linking at the septa and the cell wall. More specifically, transfers chitin to 1,6-beta-glucan in the cell wall.</text>
</comment>
<feature type="compositionally biased region" description="Low complexity" evidence="18">
    <location>
        <begin position="341"/>
        <end position="371"/>
    </location>
</feature>
<dbReference type="EC" id="3.2.-.-" evidence="15"/>
<evidence type="ECO:0000256" key="2">
    <source>
        <dbReference type="ARBA" id="ARBA00004589"/>
    </source>
</evidence>
<dbReference type="FunFam" id="2.60.120.200:FF:000152">
    <property type="entry name" value="Cell wall glucanase"/>
    <property type="match status" value="1"/>
</dbReference>
<evidence type="ECO:0000256" key="10">
    <source>
        <dbReference type="ARBA" id="ARBA00023288"/>
    </source>
</evidence>
<evidence type="ECO:0000256" key="14">
    <source>
        <dbReference type="ARBA" id="ARBA00093308"/>
    </source>
</evidence>
<evidence type="ECO:0000256" key="17">
    <source>
        <dbReference type="PIRSR" id="PIRSR037299-2"/>
    </source>
</evidence>
<evidence type="ECO:0000256" key="8">
    <source>
        <dbReference type="ARBA" id="ARBA00023136"/>
    </source>
</evidence>
<comment type="similarity">
    <text evidence="13">Belongs to the glycosyl hydrolase 16 family. CRH1 subfamily.</text>
</comment>
<dbReference type="PANTHER" id="PTHR10963">
    <property type="entry name" value="GLYCOSYL HYDROLASE-RELATED"/>
    <property type="match status" value="1"/>
</dbReference>
<feature type="domain" description="GH16" evidence="20">
    <location>
        <begin position="16"/>
        <end position="232"/>
    </location>
</feature>
<evidence type="ECO:0000256" key="1">
    <source>
        <dbReference type="ARBA" id="ARBA00000822"/>
    </source>
</evidence>
<keyword evidence="12" id="KW-0961">Cell wall biogenesis/degradation</keyword>
<feature type="region of interest" description="Disordered" evidence="18">
    <location>
        <begin position="266"/>
        <end position="372"/>
    </location>
</feature>
<dbReference type="InterPro" id="IPR013320">
    <property type="entry name" value="ConA-like_dom_sf"/>
</dbReference>
<keyword evidence="17" id="KW-1015">Disulfide bond</keyword>
<evidence type="ECO:0000313" key="22">
    <source>
        <dbReference type="Proteomes" id="UP000522262"/>
    </source>
</evidence>
<proteinExistence type="inferred from homology"/>
<keyword evidence="10" id="KW-0449">Lipoprotein</keyword>
<evidence type="ECO:0000256" key="6">
    <source>
        <dbReference type="ARBA" id="ARBA00022729"/>
    </source>
</evidence>
<keyword evidence="9" id="KW-0325">Glycoprotein</keyword>
<dbReference type="GO" id="GO:0031505">
    <property type="term" value="P:fungal-type cell wall organization"/>
    <property type="evidence" value="ECO:0007669"/>
    <property type="project" value="TreeGrafter"/>
</dbReference>
<dbReference type="AlphaFoldDB" id="A0A8H5JBW8"/>
<feature type="compositionally biased region" description="Low complexity" evidence="18">
    <location>
        <begin position="281"/>
        <end position="332"/>
    </location>
</feature>
<dbReference type="Pfam" id="PF00722">
    <property type="entry name" value="Glyco_hydro_16"/>
    <property type="match status" value="1"/>
</dbReference>
<dbReference type="Proteomes" id="UP000522262">
    <property type="component" value="Unassembled WGS sequence"/>
</dbReference>
<evidence type="ECO:0000256" key="5">
    <source>
        <dbReference type="ARBA" id="ARBA00022679"/>
    </source>
</evidence>
<evidence type="ECO:0000256" key="12">
    <source>
        <dbReference type="ARBA" id="ARBA00023316"/>
    </source>
</evidence>
<evidence type="ECO:0000256" key="16">
    <source>
        <dbReference type="PIRSR" id="PIRSR037299-1"/>
    </source>
</evidence>
<dbReference type="Gene3D" id="2.60.120.200">
    <property type="match status" value="1"/>
</dbReference>
<comment type="caution">
    <text evidence="21">The sequence shown here is derived from an EMBL/GenBank/DDBJ whole genome shotgun (WGS) entry which is preliminary data.</text>
</comment>
<evidence type="ECO:0000256" key="9">
    <source>
        <dbReference type="ARBA" id="ARBA00023180"/>
    </source>
</evidence>
<evidence type="ECO:0000256" key="15">
    <source>
        <dbReference type="PIRNR" id="PIRNR037299"/>
    </source>
</evidence>
<keyword evidence="22" id="KW-1185">Reference proteome</keyword>
<keyword evidence="4" id="KW-0328">Glycosyltransferase</keyword>
<dbReference type="SUPFAM" id="SSF49899">
    <property type="entry name" value="Concanavalin A-like lectins/glucanases"/>
    <property type="match status" value="1"/>
</dbReference>
<dbReference type="EMBL" id="JAAOAM010000072">
    <property type="protein sequence ID" value="KAF5551373.1"/>
    <property type="molecule type" value="Genomic_DNA"/>
</dbReference>
<comment type="catalytic activity">
    <reaction evidence="1">
        <text>Random endo-hydrolysis of N-acetyl-beta-D-glucosaminide (1-&gt;4)-beta-linkages in chitin and chitodextrins.</text>
        <dbReference type="EC" id="3.2.1.14"/>
    </reaction>
</comment>
<dbReference type="PROSITE" id="PS51762">
    <property type="entry name" value="GH16_2"/>
    <property type="match status" value="1"/>
</dbReference>
<dbReference type="PIRSF" id="PIRSF037299">
    <property type="entry name" value="Glycosidase_CRH1_prd"/>
    <property type="match status" value="1"/>
</dbReference>
<organism evidence="21 22">
    <name type="scientific">Fusarium mexicanum</name>
    <dbReference type="NCBI Taxonomy" id="751941"/>
    <lineage>
        <taxon>Eukaryota</taxon>
        <taxon>Fungi</taxon>
        <taxon>Dikarya</taxon>
        <taxon>Ascomycota</taxon>
        <taxon>Pezizomycotina</taxon>
        <taxon>Sordariomycetes</taxon>
        <taxon>Hypocreomycetidae</taxon>
        <taxon>Hypocreales</taxon>
        <taxon>Nectriaceae</taxon>
        <taxon>Fusarium</taxon>
        <taxon>Fusarium fujikuroi species complex</taxon>
    </lineage>
</organism>
<evidence type="ECO:0000259" key="20">
    <source>
        <dbReference type="PROSITE" id="PS51762"/>
    </source>
</evidence>
<evidence type="ECO:0000256" key="3">
    <source>
        <dbReference type="ARBA" id="ARBA00022622"/>
    </source>
</evidence>
<dbReference type="PANTHER" id="PTHR10963:SF27">
    <property type="entry name" value="GLYCOSIDASE-RELATED"/>
    <property type="match status" value="1"/>
</dbReference>
<sequence length="389" mass="41276">MYYSAWSKIALAGLFASAAAQTYSSCNPMEKTCDSDTGLASSSYSVDFTKGADKDNWEATGDGTVKYTSDGAEFTVAKQGDAPTIQSKWYMFFGRMEVHLKAAPGTGIVSSVVLLSDVLDEVDWEWLGGSDGDVQTNYYGKGNDSSDTRSATFPVTNTQEEFHNYTIHWTKESCEWYINGVAVRTVNYADALGGENYPQTPMRVKLGIWAGGDPDNAEGTIEWAGGETDYSAGPYTMTVQKITIENLNPAESYTYSDKTGSYKSIEFDEKDSGSTDDDDSSSTASESASKTSSKASSKTSSESTFTTKTSTGTDSESSTTASSDDSSETESANFENNKAETTSAGATSSGSSAASTTPSATNASTNSAAGNWPKTWFALGTTLAAIVMM</sequence>